<dbReference type="InterPro" id="IPR020574">
    <property type="entry name" value="Ribosomal_uS9_CS"/>
</dbReference>
<dbReference type="NCBIfam" id="NF001099">
    <property type="entry name" value="PRK00132.1"/>
    <property type="match status" value="1"/>
</dbReference>
<dbReference type="PANTHER" id="PTHR21569">
    <property type="entry name" value="RIBOSOMAL PROTEIN S9"/>
    <property type="match status" value="1"/>
</dbReference>
<evidence type="ECO:0000256" key="4">
    <source>
        <dbReference type="SAM" id="MobiDB-lite"/>
    </source>
</evidence>
<keyword evidence="2" id="KW-0689">Ribosomal protein</keyword>
<accession>A0A381NIW0</accession>
<dbReference type="InterPro" id="IPR020568">
    <property type="entry name" value="Ribosomal_Su5_D2-typ_SF"/>
</dbReference>
<reference evidence="5" key="1">
    <citation type="submission" date="2018-05" db="EMBL/GenBank/DDBJ databases">
        <authorList>
            <person name="Lanie J.A."/>
            <person name="Ng W.-L."/>
            <person name="Kazmierczak K.M."/>
            <person name="Andrzejewski T.M."/>
            <person name="Davidsen T.M."/>
            <person name="Wayne K.J."/>
            <person name="Tettelin H."/>
            <person name="Glass J.I."/>
            <person name="Rusch D."/>
            <person name="Podicherti R."/>
            <person name="Tsui H.-C.T."/>
            <person name="Winkler M.E."/>
        </authorList>
    </citation>
    <scope>NUCLEOTIDE SEQUENCE</scope>
</reference>
<evidence type="ECO:0000256" key="1">
    <source>
        <dbReference type="ARBA" id="ARBA00005251"/>
    </source>
</evidence>
<proteinExistence type="inferred from homology"/>
<sequence length="112" mass="12675">VYLSSGKGKITINGKDFRKYLCRETLTNVVLEPLEAIDKIEAYDFNINVKGGGLSGQAGAIRLGIARALIEENFDYRSLLKSGGYLRRDSRKVERKKYGQPGARKRFQFSKR</sequence>
<dbReference type="FunFam" id="3.30.230.10:FF:000001">
    <property type="entry name" value="30S ribosomal protein S9"/>
    <property type="match status" value="1"/>
</dbReference>
<feature type="region of interest" description="Disordered" evidence="4">
    <location>
        <begin position="91"/>
        <end position="112"/>
    </location>
</feature>
<organism evidence="5">
    <name type="scientific">marine metagenome</name>
    <dbReference type="NCBI Taxonomy" id="408172"/>
    <lineage>
        <taxon>unclassified sequences</taxon>
        <taxon>metagenomes</taxon>
        <taxon>ecological metagenomes</taxon>
    </lineage>
</organism>
<dbReference type="PANTHER" id="PTHR21569:SF1">
    <property type="entry name" value="SMALL RIBOSOMAL SUBUNIT PROTEIN US9M"/>
    <property type="match status" value="1"/>
</dbReference>
<name>A0A381NIW0_9ZZZZ</name>
<feature type="non-terminal residue" evidence="5">
    <location>
        <position position="1"/>
    </location>
</feature>
<gene>
    <name evidence="5" type="ORF">METZ01_LOCUS7400</name>
</gene>
<dbReference type="SUPFAM" id="SSF54211">
    <property type="entry name" value="Ribosomal protein S5 domain 2-like"/>
    <property type="match status" value="1"/>
</dbReference>
<dbReference type="GO" id="GO:0003723">
    <property type="term" value="F:RNA binding"/>
    <property type="evidence" value="ECO:0007669"/>
    <property type="project" value="TreeGrafter"/>
</dbReference>
<dbReference type="Gene3D" id="3.30.230.10">
    <property type="match status" value="1"/>
</dbReference>
<evidence type="ECO:0008006" key="6">
    <source>
        <dbReference type="Google" id="ProtNLM"/>
    </source>
</evidence>
<dbReference type="GO" id="GO:0015935">
    <property type="term" value="C:small ribosomal subunit"/>
    <property type="evidence" value="ECO:0007669"/>
    <property type="project" value="TreeGrafter"/>
</dbReference>
<dbReference type="Pfam" id="PF00380">
    <property type="entry name" value="Ribosomal_S9"/>
    <property type="match status" value="1"/>
</dbReference>
<feature type="compositionally biased region" description="Basic residues" evidence="4">
    <location>
        <begin position="103"/>
        <end position="112"/>
    </location>
</feature>
<dbReference type="GO" id="GO:0005737">
    <property type="term" value="C:cytoplasm"/>
    <property type="evidence" value="ECO:0007669"/>
    <property type="project" value="UniProtKB-ARBA"/>
</dbReference>
<dbReference type="InterPro" id="IPR014721">
    <property type="entry name" value="Ribsml_uS5_D2-typ_fold_subgr"/>
</dbReference>
<keyword evidence="3" id="KW-0687">Ribonucleoprotein</keyword>
<dbReference type="InterPro" id="IPR000754">
    <property type="entry name" value="Ribosomal_uS9"/>
</dbReference>
<protein>
    <recommendedName>
        <fullName evidence="6">30S ribosomal protein S9</fullName>
    </recommendedName>
</protein>
<dbReference type="InterPro" id="IPR023035">
    <property type="entry name" value="Ribosomal_uS9_bac/plastid"/>
</dbReference>
<dbReference type="GO" id="GO:0006412">
    <property type="term" value="P:translation"/>
    <property type="evidence" value="ECO:0007669"/>
    <property type="project" value="InterPro"/>
</dbReference>
<dbReference type="GO" id="GO:0003735">
    <property type="term" value="F:structural constituent of ribosome"/>
    <property type="evidence" value="ECO:0007669"/>
    <property type="project" value="InterPro"/>
</dbReference>
<dbReference type="EMBL" id="UINC01000394">
    <property type="protein sequence ID" value="SUZ54546.1"/>
    <property type="molecule type" value="Genomic_DNA"/>
</dbReference>
<dbReference type="PROSITE" id="PS00360">
    <property type="entry name" value="RIBOSOMAL_S9"/>
    <property type="match status" value="1"/>
</dbReference>
<evidence type="ECO:0000313" key="5">
    <source>
        <dbReference type="EMBL" id="SUZ54546.1"/>
    </source>
</evidence>
<dbReference type="AlphaFoldDB" id="A0A381NIW0"/>
<comment type="similarity">
    <text evidence="1">Belongs to the universal ribosomal protein uS9 family.</text>
</comment>
<evidence type="ECO:0000256" key="2">
    <source>
        <dbReference type="ARBA" id="ARBA00022980"/>
    </source>
</evidence>
<evidence type="ECO:0000256" key="3">
    <source>
        <dbReference type="ARBA" id="ARBA00023274"/>
    </source>
</evidence>